<dbReference type="EMBL" id="CP002686">
    <property type="protein sequence ID" value="AEE79766.1"/>
    <property type="molecule type" value="Genomic_DNA"/>
</dbReference>
<name>F4J5T4_ARATH</name>
<dbReference type="Araport" id="AT3G58290"/>
<feature type="domain" description="MATH" evidence="2">
    <location>
        <begin position="9"/>
        <end position="126"/>
    </location>
</feature>
<dbReference type="PROSITE" id="PS50144">
    <property type="entry name" value="MATH"/>
    <property type="match status" value="1"/>
</dbReference>
<dbReference type="InterPro" id="IPR002083">
    <property type="entry name" value="MATH/TRAF_dom"/>
</dbReference>
<gene>
    <name evidence="3 4" type="ordered locus">At3g58290</name>
</gene>
<dbReference type="TAIR" id="AT3G58290"/>
<evidence type="ECO:0000313" key="4">
    <source>
        <dbReference type="EMBL" id="AEE79766.1"/>
    </source>
</evidence>
<dbReference type="InterPro" id="IPR050804">
    <property type="entry name" value="MCC"/>
</dbReference>
<dbReference type="GeneID" id="824998"/>
<dbReference type="Proteomes" id="UP000006548">
    <property type="component" value="Chromosome 3"/>
</dbReference>
<dbReference type="ExpressionAtlas" id="F4J5T4">
    <property type="expression patterns" value="baseline and differential"/>
</dbReference>
<dbReference type="SMART" id="SM00061">
    <property type="entry name" value="MATH"/>
    <property type="match status" value="1"/>
</dbReference>
<reference evidence="5" key="2">
    <citation type="journal article" date="2017" name="Plant J.">
        <title>Araport11: a complete reannotation of the Arabidopsis thaliana reference genome.</title>
        <authorList>
            <person name="Cheng C.Y."/>
            <person name="Krishnakumar V."/>
            <person name="Chan A.P."/>
            <person name="Thibaud-Nissen F."/>
            <person name="Schobel S."/>
            <person name="Town C.D."/>
        </authorList>
    </citation>
    <scope>GENOME REANNOTATION</scope>
    <source>
        <strain evidence="5">cv. Columbia</strain>
    </source>
</reference>
<dbReference type="AlphaFoldDB" id="F4J5T4"/>
<dbReference type="RefSeq" id="NP_001190125.1">
    <property type="nucleotide sequence ID" value="NM_001203196.1"/>
</dbReference>
<reference evidence="4 5" key="1">
    <citation type="journal article" date="2000" name="Nature">
        <title>Sequence and analysis of chromosome 3 of the plant Arabidopsis thaliana.</title>
        <authorList>
            <consortium name="European Union Chromosome 3 Arabidopsis Sequencing Consortium"/>
            <consortium name="Institute for Genomic Research"/>
            <consortium name="Kazusa DNA Research Institute"/>
            <person name="Salanoubat M."/>
            <person name="Lemcke K."/>
            <person name="Rieger M."/>
            <person name="Ansorge W."/>
            <person name="Unseld M."/>
            <person name="Fartmann B."/>
            <person name="Valle G."/>
            <person name="Blocker H."/>
            <person name="Perez-Alonso M."/>
            <person name="Obermaier B."/>
            <person name="Delseny M."/>
            <person name="Boutry M."/>
            <person name="Grivell L.A."/>
            <person name="Mache R."/>
            <person name="Puigdomenech P."/>
            <person name="De Simone V."/>
            <person name="Choisne N."/>
            <person name="Artiguenave F."/>
            <person name="Robert C."/>
            <person name="Brottier P."/>
            <person name="Wincker P."/>
            <person name="Cattolico L."/>
            <person name="Weissenbach J."/>
            <person name="Saurin W."/>
            <person name="Quetier F."/>
            <person name="Schafer M."/>
            <person name="Muller-Auer S."/>
            <person name="Gabel C."/>
            <person name="Fuchs M."/>
            <person name="Benes V."/>
            <person name="Wurmbach E."/>
            <person name="Drzonek H."/>
            <person name="Erfle H."/>
            <person name="Jordan N."/>
            <person name="Bangert S."/>
            <person name="Wiedelmann R."/>
            <person name="Kranz H."/>
            <person name="Voss H."/>
            <person name="Holland R."/>
            <person name="Brandt P."/>
            <person name="Nyakatura G."/>
            <person name="Vezzi A."/>
            <person name="D'Angelo M."/>
            <person name="Pallavicini A."/>
            <person name="Toppo S."/>
            <person name="Simionati B."/>
            <person name="Conrad A."/>
            <person name="Hornischer K."/>
            <person name="Kauer G."/>
            <person name="Lohnert T.H."/>
            <person name="Nordsiek G."/>
            <person name="Reichelt J."/>
            <person name="Scharfe M."/>
            <person name="Schon O."/>
            <person name="Bargues M."/>
            <person name="Terol J."/>
            <person name="Climent J."/>
            <person name="Navarro P."/>
            <person name="Collado C."/>
            <person name="Perez-Perez A."/>
            <person name="Ottenwalder B."/>
            <person name="Duchemin D."/>
            <person name="Cooke R."/>
            <person name="Laudie M."/>
            <person name="Berger-Llauro C."/>
            <person name="Purnelle B."/>
            <person name="Masuy D."/>
            <person name="de Haan M."/>
            <person name="Maarse A.C."/>
            <person name="Alcaraz J.P."/>
            <person name="Cottet A."/>
            <person name="Casacuberta E."/>
            <person name="Monfort A."/>
            <person name="Argiriou A."/>
            <person name="flores M."/>
            <person name="Liguori R."/>
            <person name="Vitale D."/>
            <person name="Mannhaupt G."/>
            <person name="Haase D."/>
            <person name="Schoof H."/>
            <person name="Rudd S."/>
            <person name="Zaccaria P."/>
            <person name="Mewes H.W."/>
            <person name="Mayer K.F."/>
            <person name="Kaul S."/>
            <person name="Town C.D."/>
            <person name="Koo H.L."/>
            <person name="Tallon L.J."/>
            <person name="Jenkins J."/>
            <person name="Rooney T."/>
            <person name="Rizzo M."/>
            <person name="Walts A."/>
            <person name="Utterback T."/>
            <person name="Fujii C.Y."/>
            <person name="Shea T.P."/>
            <person name="Creasy T.H."/>
            <person name="Haas B."/>
            <person name="Maiti R."/>
            <person name="Wu D."/>
            <person name="Peterson J."/>
            <person name="Van Aken S."/>
            <person name="Pai G."/>
            <person name="Militscher J."/>
            <person name="Sellers P."/>
            <person name="Gill J.E."/>
            <person name="Feldblyum T.V."/>
            <person name="Preuss D."/>
            <person name="Lin X."/>
            <person name="Nierman W.C."/>
            <person name="Salzberg S.L."/>
            <person name="White O."/>
            <person name="Venter J.C."/>
            <person name="Fraser C.M."/>
            <person name="Kaneko T."/>
            <person name="Nakamura Y."/>
            <person name="Sato S."/>
            <person name="Kato T."/>
            <person name="Asamizu E."/>
            <person name="Sasamoto S."/>
            <person name="Kimura T."/>
            <person name="Idesawa K."/>
            <person name="Kawashima K."/>
            <person name="Kishida Y."/>
            <person name="Kiyokawa C."/>
            <person name="Kohara M."/>
            <person name="Matsumoto M."/>
            <person name="Matsuno A."/>
            <person name="Muraki A."/>
            <person name="Nakayama S."/>
            <person name="Nakazaki N."/>
            <person name="Shinpo S."/>
            <person name="Takeuchi C."/>
            <person name="Wada T."/>
            <person name="Watanabe A."/>
            <person name="Yamada M."/>
            <person name="Yasuda M."/>
            <person name="Tabata S."/>
        </authorList>
    </citation>
    <scope>NUCLEOTIDE SEQUENCE [LARGE SCALE GENOMIC DNA]</scope>
    <source>
        <strain evidence="5">cv. Columbia</strain>
    </source>
</reference>
<evidence type="ECO:0000259" key="2">
    <source>
        <dbReference type="PROSITE" id="PS50144"/>
    </source>
</evidence>
<keyword evidence="1" id="KW-0175">Coiled coil</keyword>
<accession>F4J5T4</accession>
<dbReference type="OrthoDB" id="1061759at2759"/>
<dbReference type="PANTHER" id="PTHR46236:SF33">
    <property type="entry name" value="MEPRIN AND TRAF-LIKE DOMAIN-CONTAINING PROTEIN-RELATED"/>
    <property type="match status" value="1"/>
</dbReference>
<dbReference type="Gene3D" id="2.60.210.10">
    <property type="entry name" value="Apoptosis, Tumor Necrosis Factor Receptor Associated Protein 2, Chain A"/>
    <property type="match status" value="1"/>
</dbReference>
<dbReference type="Pfam" id="PF22486">
    <property type="entry name" value="MATH_2"/>
    <property type="match status" value="1"/>
</dbReference>
<protein>
    <submittedName>
        <fullName evidence="4">TRAF-like superfamily protein</fullName>
    </submittedName>
</protein>
<dbReference type="SMR" id="F4J5T4"/>
<organism evidence="4 5">
    <name type="scientific">Arabidopsis thaliana</name>
    <name type="common">Mouse-ear cress</name>
    <dbReference type="NCBI Taxonomy" id="3702"/>
    <lineage>
        <taxon>Eukaryota</taxon>
        <taxon>Viridiplantae</taxon>
        <taxon>Streptophyta</taxon>
        <taxon>Embryophyta</taxon>
        <taxon>Tracheophyta</taxon>
        <taxon>Spermatophyta</taxon>
        <taxon>Magnoliopsida</taxon>
        <taxon>eudicotyledons</taxon>
        <taxon>Gunneridae</taxon>
        <taxon>Pentapetalae</taxon>
        <taxon>rosids</taxon>
        <taxon>malvids</taxon>
        <taxon>Brassicales</taxon>
        <taxon>Brassicaceae</taxon>
        <taxon>Camelineae</taxon>
        <taxon>Arabidopsis</taxon>
    </lineage>
</organism>
<dbReference type="PANTHER" id="PTHR46236">
    <property type="entry name" value="TRAF-LIKE SUPERFAMILY PROTEIN"/>
    <property type="match status" value="1"/>
</dbReference>
<evidence type="ECO:0000256" key="1">
    <source>
        <dbReference type="ARBA" id="ARBA00023054"/>
    </source>
</evidence>
<keyword evidence="5" id="KW-1185">Reference proteome</keyword>
<dbReference type="InterPro" id="IPR008974">
    <property type="entry name" value="TRAF-like"/>
</dbReference>
<evidence type="ECO:0000313" key="5">
    <source>
        <dbReference type="Proteomes" id="UP000006548"/>
    </source>
</evidence>
<dbReference type="CDD" id="cd00121">
    <property type="entry name" value="MATH"/>
    <property type="match status" value="1"/>
</dbReference>
<sequence>MTSIMNPCDKKFVWVIKNFSSLQLQDCYVSDPVLIHDVNWRLFAYPEGSNGDHLLFKKNNGDHLSLYLEVDFESLPCGWRQYTQFRFTVVNQISEHSSVKRVEMLQKDESGLIRKLRNGLMIVAEVETFEAVSTSQVAAVRDDSEWTLLGYYSSSEEDKDDVTVVVKGFHVLDSQVNQVKEIFEKHPDLATNLVLKNQNLKNVYMGFLLDLIKTLSKLPKELTEEDLNFADSTLSDLTNAGFMLDWLRLKLNRALEKQIACDAG</sequence>
<evidence type="ECO:0000313" key="3">
    <source>
        <dbReference type="Araport" id="AT3G58290"/>
    </source>
</evidence>
<dbReference type="SUPFAM" id="SSF49599">
    <property type="entry name" value="TRAF domain-like"/>
    <property type="match status" value="1"/>
</dbReference>
<proteinExistence type="predicted"/>